<dbReference type="AlphaFoldDB" id="A0A1G8LGS3"/>
<protein>
    <recommendedName>
        <fullName evidence="1">SnoaL-like domain-containing protein</fullName>
    </recommendedName>
</protein>
<dbReference type="SUPFAM" id="SSF54427">
    <property type="entry name" value="NTF2-like"/>
    <property type="match status" value="1"/>
</dbReference>
<dbReference type="Proteomes" id="UP000199382">
    <property type="component" value="Unassembled WGS sequence"/>
</dbReference>
<evidence type="ECO:0000313" key="2">
    <source>
        <dbReference type="EMBL" id="SDI54884.1"/>
    </source>
</evidence>
<dbReference type="STRING" id="571298.SAMN04488026_100445"/>
<evidence type="ECO:0000259" key="1">
    <source>
        <dbReference type="Pfam" id="PF12680"/>
    </source>
</evidence>
<dbReference type="RefSeq" id="WP_093149376.1">
    <property type="nucleotide sequence ID" value="NZ_FNEK01000004.1"/>
</dbReference>
<feature type="domain" description="SnoaL-like" evidence="1">
    <location>
        <begin position="12"/>
        <end position="92"/>
    </location>
</feature>
<evidence type="ECO:0000313" key="3">
    <source>
        <dbReference type="Proteomes" id="UP000199382"/>
    </source>
</evidence>
<proteinExistence type="predicted"/>
<reference evidence="2 3" key="1">
    <citation type="submission" date="2016-10" db="EMBL/GenBank/DDBJ databases">
        <authorList>
            <person name="de Groot N.N."/>
        </authorList>
    </citation>
    <scope>NUCLEOTIDE SEQUENCE [LARGE SCALE GENOMIC DNA]</scope>
    <source>
        <strain evidence="2 3">DSM 25294</strain>
    </source>
</reference>
<dbReference type="InterPro" id="IPR037401">
    <property type="entry name" value="SnoaL-like"/>
</dbReference>
<accession>A0A1G8LGS3</accession>
<gene>
    <name evidence="2" type="ORF">SAMN04488026_100445</name>
</gene>
<dbReference type="Pfam" id="PF12680">
    <property type="entry name" value="SnoaL_2"/>
    <property type="match status" value="1"/>
</dbReference>
<keyword evidence="3" id="KW-1185">Reference proteome</keyword>
<organism evidence="2 3">
    <name type="scientific">Aliiruegeria lutimaris</name>
    <dbReference type="NCBI Taxonomy" id="571298"/>
    <lineage>
        <taxon>Bacteria</taxon>
        <taxon>Pseudomonadati</taxon>
        <taxon>Pseudomonadota</taxon>
        <taxon>Alphaproteobacteria</taxon>
        <taxon>Rhodobacterales</taxon>
        <taxon>Roseobacteraceae</taxon>
        <taxon>Aliiruegeria</taxon>
    </lineage>
</organism>
<dbReference type="Gene3D" id="3.10.450.50">
    <property type="match status" value="1"/>
</dbReference>
<dbReference type="InterPro" id="IPR011944">
    <property type="entry name" value="Steroid_delta5-4_isomerase"/>
</dbReference>
<dbReference type="EMBL" id="FNEK01000004">
    <property type="protein sequence ID" value="SDI54884.1"/>
    <property type="molecule type" value="Genomic_DNA"/>
</dbReference>
<sequence>MDPITEFQSLFDRYVAAYRSGDAAGCAALFTENAQMHSPYAPPAHGRSEIEAVHRDWTSDDVSGKEVVVLEAGMSGDLAWCLAEFREDATTDEGTSLNLLERQKDGNWLIRVCSLNEAFAPEG</sequence>
<dbReference type="NCBIfam" id="TIGR02246">
    <property type="entry name" value="SgcJ/EcaC family oxidoreductase"/>
    <property type="match status" value="1"/>
</dbReference>
<dbReference type="OrthoDB" id="8081576at2"/>
<name>A0A1G8LGS3_9RHOB</name>
<dbReference type="InterPro" id="IPR032710">
    <property type="entry name" value="NTF2-like_dom_sf"/>
</dbReference>